<keyword evidence="3" id="KW-1185">Reference proteome</keyword>
<feature type="region of interest" description="Disordered" evidence="1">
    <location>
        <begin position="58"/>
        <end position="79"/>
    </location>
</feature>
<evidence type="ECO:0000256" key="1">
    <source>
        <dbReference type="SAM" id="MobiDB-lite"/>
    </source>
</evidence>
<dbReference type="AlphaFoldDB" id="A0A388KFY3"/>
<accession>A0A388KFY3</accession>
<comment type="caution">
    <text evidence="2">The sequence shown here is derived from an EMBL/GenBank/DDBJ whole genome shotgun (WGS) entry which is preliminary data.</text>
</comment>
<dbReference type="EMBL" id="BFEA01000107">
    <property type="protein sequence ID" value="GBG68883.1"/>
    <property type="molecule type" value="Genomic_DNA"/>
</dbReference>
<evidence type="ECO:0000313" key="2">
    <source>
        <dbReference type="EMBL" id="GBG68883.1"/>
    </source>
</evidence>
<gene>
    <name evidence="2" type="ORF">CBR_g3581</name>
</gene>
<name>A0A388KFY3_CHABU</name>
<sequence length="79" mass="8811">MGFAELQCDETAGHAELQCDRAQMMEIELSCRCCGLQSCNVTRRRVTQLLLTEDALAPSTSKANMSGDDRPFEFNCQHP</sequence>
<evidence type="ECO:0000313" key="3">
    <source>
        <dbReference type="Proteomes" id="UP000265515"/>
    </source>
</evidence>
<reference evidence="2 3" key="1">
    <citation type="journal article" date="2018" name="Cell">
        <title>The Chara Genome: Secondary Complexity and Implications for Plant Terrestrialization.</title>
        <authorList>
            <person name="Nishiyama T."/>
            <person name="Sakayama H."/>
            <person name="Vries J.D."/>
            <person name="Buschmann H."/>
            <person name="Saint-Marcoux D."/>
            <person name="Ullrich K.K."/>
            <person name="Haas F.B."/>
            <person name="Vanderstraeten L."/>
            <person name="Becker D."/>
            <person name="Lang D."/>
            <person name="Vosolsobe S."/>
            <person name="Rombauts S."/>
            <person name="Wilhelmsson P.K.I."/>
            <person name="Janitza P."/>
            <person name="Kern R."/>
            <person name="Heyl A."/>
            <person name="Rumpler F."/>
            <person name="Villalobos L.I.A.C."/>
            <person name="Clay J.M."/>
            <person name="Skokan R."/>
            <person name="Toyoda A."/>
            <person name="Suzuki Y."/>
            <person name="Kagoshima H."/>
            <person name="Schijlen E."/>
            <person name="Tajeshwar N."/>
            <person name="Catarino B."/>
            <person name="Hetherington A.J."/>
            <person name="Saltykova A."/>
            <person name="Bonnot C."/>
            <person name="Breuninger H."/>
            <person name="Symeonidi A."/>
            <person name="Radhakrishnan G.V."/>
            <person name="Van Nieuwerburgh F."/>
            <person name="Deforce D."/>
            <person name="Chang C."/>
            <person name="Karol K.G."/>
            <person name="Hedrich R."/>
            <person name="Ulvskov P."/>
            <person name="Glockner G."/>
            <person name="Delwiche C.F."/>
            <person name="Petrasek J."/>
            <person name="Van de Peer Y."/>
            <person name="Friml J."/>
            <person name="Beilby M."/>
            <person name="Dolan L."/>
            <person name="Kohara Y."/>
            <person name="Sugano S."/>
            <person name="Fujiyama A."/>
            <person name="Delaux P.-M."/>
            <person name="Quint M."/>
            <person name="TheiBen G."/>
            <person name="Hagemann M."/>
            <person name="Harholt J."/>
            <person name="Dunand C."/>
            <person name="Zachgo S."/>
            <person name="Langdale J."/>
            <person name="Maumus F."/>
            <person name="Straeten D.V.D."/>
            <person name="Gould S.B."/>
            <person name="Rensing S.A."/>
        </authorList>
    </citation>
    <scope>NUCLEOTIDE SEQUENCE [LARGE SCALE GENOMIC DNA]</scope>
    <source>
        <strain evidence="2 3">S276</strain>
    </source>
</reference>
<protein>
    <submittedName>
        <fullName evidence="2">Uncharacterized protein</fullName>
    </submittedName>
</protein>
<dbReference type="Gramene" id="GBG68883">
    <property type="protein sequence ID" value="GBG68883"/>
    <property type="gene ID" value="CBR_g3581"/>
</dbReference>
<organism evidence="2 3">
    <name type="scientific">Chara braunii</name>
    <name type="common">Braun's stonewort</name>
    <dbReference type="NCBI Taxonomy" id="69332"/>
    <lineage>
        <taxon>Eukaryota</taxon>
        <taxon>Viridiplantae</taxon>
        <taxon>Streptophyta</taxon>
        <taxon>Charophyceae</taxon>
        <taxon>Charales</taxon>
        <taxon>Characeae</taxon>
        <taxon>Chara</taxon>
    </lineage>
</organism>
<dbReference type="Proteomes" id="UP000265515">
    <property type="component" value="Unassembled WGS sequence"/>
</dbReference>
<proteinExistence type="predicted"/>